<dbReference type="Pfam" id="PF26147">
    <property type="entry name" value="AB_HYDROLASE_YMC0-YMC35"/>
    <property type="match status" value="2"/>
</dbReference>
<feature type="region of interest" description="Disordered" evidence="1">
    <location>
        <begin position="1"/>
        <end position="90"/>
    </location>
</feature>
<gene>
    <name evidence="3" type="ORF">LAME_0H11870G</name>
</gene>
<dbReference type="InterPro" id="IPR058934">
    <property type="entry name" value="YMC020W-like"/>
</dbReference>
<keyword evidence="4" id="KW-1185">Reference proteome</keyword>
<feature type="compositionally biased region" description="Low complexity" evidence="1">
    <location>
        <begin position="1"/>
        <end position="22"/>
    </location>
</feature>
<dbReference type="AlphaFoldDB" id="A0A1G4KGE8"/>
<dbReference type="OrthoDB" id="5598028at2759"/>
<organism evidence="3 4">
    <name type="scientific">Lachancea meyersii CBS 8951</name>
    <dbReference type="NCBI Taxonomy" id="1266667"/>
    <lineage>
        <taxon>Eukaryota</taxon>
        <taxon>Fungi</taxon>
        <taxon>Dikarya</taxon>
        <taxon>Ascomycota</taxon>
        <taxon>Saccharomycotina</taxon>
        <taxon>Saccharomycetes</taxon>
        <taxon>Saccharomycetales</taxon>
        <taxon>Saccharomycetaceae</taxon>
        <taxon>Lachancea</taxon>
    </lineage>
</organism>
<dbReference type="PANTHER" id="PTHR47349:SF1">
    <property type="entry name" value="AER328WP"/>
    <property type="match status" value="1"/>
</dbReference>
<protein>
    <submittedName>
        <fullName evidence="3">LAME_0H11870g1_1</fullName>
    </submittedName>
</protein>
<dbReference type="InterPro" id="IPR058933">
    <property type="entry name" value="YMC020W-like_ab_hydrolase"/>
</dbReference>
<feature type="domain" description="YMC020W-like alpha/beta hydrolase" evidence="2">
    <location>
        <begin position="409"/>
        <end position="611"/>
    </location>
</feature>
<dbReference type="InterPro" id="IPR029058">
    <property type="entry name" value="AB_hydrolase_fold"/>
</dbReference>
<sequence length="652" mass="72217">MGSRSSSKSSSSSTNSVNNQVSPDDPLSSQAYETSENRPSSSTAPAWALWGGKSGGVSNETNNRGASDGTEAPKKTAVDTNHGNNESGWWKKSSISSLRAFSRSDSGTNLDTKEDSTTTTTKNAGAAELSGLSEPRRRAWSFWNRKSAENEENTAAAEVIDSPTNSTAAIKPIINELIMGGSNDAILFKKKSKDETATEQNLENENEEQGHLQNILTPAFEILPQLTTMNSLYSNMGKYGRKWHLLSANTLKPKSLYRRKAATTLSSLKTGDEKPIKVLLIGIHGFFPTRMIRPLIGEPTGTSTKFITEAEKAVIRWFRDQNTPLEISKIALEREGKVMDRVEFFLDVIKKWVDEINKADFIYFVAHSQGCPVSIILLAKLIEQGIIQLDQTDQGPQDQDTKTLKLAKKKVVSILAMAGVNNGPFYGVDQTLFVRAYSTIENDSLRELFQFQDFDSVLARKYIQSLKIIIASNVKVTFVGSINDQLVPLYSSTCLFARHPNIFRATFIDKDTKTPAFISRIVGIANQLNNLGFDDHGIIKEISGSLAGTLTGGGHSKIYNEGQVYDLGIKFALETSDASEDQAVKYETYQVDELGSNPYHLPWCMRGLLFETGVHIGREQISDLFREFEAWDPETKLLKDVKYRLSGLRSKL</sequence>
<feature type="domain" description="YMC020W-like alpha/beta hydrolase" evidence="2">
    <location>
        <begin position="273"/>
        <end position="388"/>
    </location>
</feature>
<proteinExistence type="predicted"/>
<feature type="compositionally biased region" description="Polar residues" evidence="1">
    <location>
        <begin position="27"/>
        <end position="44"/>
    </location>
</feature>
<evidence type="ECO:0000313" key="3">
    <source>
        <dbReference type="EMBL" id="SCV03619.1"/>
    </source>
</evidence>
<dbReference type="SUPFAM" id="SSF53474">
    <property type="entry name" value="alpha/beta-Hydrolases"/>
    <property type="match status" value="1"/>
</dbReference>
<feature type="compositionally biased region" description="Polar residues" evidence="1">
    <location>
        <begin position="56"/>
        <end position="65"/>
    </location>
</feature>
<feature type="region of interest" description="Disordered" evidence="1">
    <location>
        <begin position="102"/>
        <end position="133"/>
    </location>
</feature>
<dbReference type="PANTHER" id="PTHR47349">
    <property type="entry name" value="CHROMOSOME 8, WHOLE GENOME SHOTGUN SEQUENCE"/>
    <property type="match status" value="1"/>
</dbReference>
<accession>A0A1G4KGE8</accession>
<dbReference type="EMBL" id="LT598480">
    <property type="protein sequence ID" value="SCV03619.1"/>
    <property type="molecule type" value="Genomic_DNA"/>
</dbReference>
<reference evidence="4" key="1">
    <citation type="submission" date="2016-03" db="EMBL/GenBank/DDBJ databases">
        <authorList>
            <person name="Devillers Hugo."/>
        </authorList>
    </citation>
    <scope>NUCLEOTIDE SEQUENCE [LARGE SCALE GENOMIC DNA]</scope>
</reference>
<evidence type="ECO:0000313" key="4">
    <source>
        <dbReference type="Proteomes" id="UP000191144"/>
    </source>
</evidence>
<evidence type="ECO:0000259" key="2">
    <source>
        <dbReference type="Pfam" id="PF26147"/>
    </source>
</evidence>
<evidence type="ECO:0000256" key="1">
    <source>
        <dbReference type="SAM" id="MobiDB-lite"/>
    </source>
</evidence>
<dbReference type="Proteomes" id="UP000191144">
    <property type="component" value="Chromosome H"/>
</dbReference>
<feature type="compositionally biased region" description="Polar residues" evidence="1">
    <location>
        <begin position="78"/>
        <end position="87"/>
    </location>
</feature>
<name>A0A1G4KGE8_9SACH</name>